<keyword evidence="6" id="KW-0560">Oxidoreductase</keyword>
<evidence type="ECO:0000256" key="2">
    <source>
        <dbReference type="ARBA" id="ARBA00010617"/>
    </source>
</evidence>
<dbReference type="EMBL" id="UFAJ01000634">
    <property type="protein sequence ID" value="SSD61274.1"/>
    <property type="molecule type" value="Genomic_DNA"/>
</dbReference>
<dbReference type="Proteomes" id="UP000262825">
    <property type="component" value="Unassembled WGS sequence"/>
</dbReference>
<feature type="transmembrane region" description="Helical" evidence="7">
    <location>
        <begin position="7"/>
        <end position="28"/>
    </location>
</feature>
<evidence type="ECO:0000256" key="3">
    <source>
        <dbReference type="ARBA" id="ARBA00022723"/>
    </source>
</evidence>
<dbReference type="InterPro" id="IPR002403">
    <property type="entry name" value="Cyt_P450_E_grp-IV"/>
</dbReference>
<evidence type="ECO:0000313" key="8">
    <source>
        <dbReference type="EMBL" id="SSD61274.1"/>
    </source>
</evidence>
<dbReference type="PRINTS" id="PR00465">
    <property type="entry name" value="EP450IV"/>
</dbReference>
<name>A0A376B9R8_9ASCO</name>
<dbReference type="GO" id="GO:0020037">
    <property type="term" value="F:heme binding"/>
    <property type="evidence" value="ECO:0007669"/>
    <property type="project" value="InterPro"/>
</dbReference>
<gene>
    <name evidence="8" type="ORF">SCODWIG_03035</name>
</gene>
<dbReference type="VEuPathDB" id="FungiDB:SCODWIG_03035"/>
<evidence type="ECO:0000256" key="5">
    <source>
        <dbReference type="PIRSR" id="PIRSR602403-1"/>
    </source>
</evidence>
<dbReference type="AlphaFoldDB" id="A0A376B9R8"/>
<dbReference type="PANTHER" id="PTHR24305">
    <property type="entry name" value="CYTOCHROME P450"/>
    <property type="match status" value="1"/>
</dbReference>
<accession>A0A376B9R8</accession>
<dbReference type="GO" id="GO:0016705">
    <property type="term" value="F:oxidoreductase activity, acting on paired donors, with incorporation or reduction of molecular oxygen"/>
    <property type="evidence" value="ECO:0007669"/>
    <property type="project" value="InterPro"/>
</dbReference>
<keyword evidence="7" id="KW-1133">Transmembrane helix</keyword>
<evidence type="ECO:0000256" key="1">
    <source>
        <dbReference type="ARBA" id="ARBA00001971"/>
    </source>
</evidence>
<evidence type="ECO:0000313" key="9">
    <source>
        <dbReference type="Proteomes" id="UP000262825"/>
    </source>
</evidence>
<keyword evidence="7" id="KW-0472">Membrane</keyword>
<evidence type="ECO:0000256" key="7">
    <source>
        <dbReference type="SAM" id="Phobius"/>
    </source>
</evidence>
<proteinExistence type="inferred from homology"/>
<dbReference type="GO" id="GO:0005506">
    <property type="term" value="F:iron ion binding"/>
    <property type="evidence" value="ECO:0007669"/>
    <property type="project" value="InterPro"/>
</dbReference>
<keyword evidence="9" id="KW-1185">Reference proteome</keyword>
<dbReference type="InterPro" id="IPR036396">
    <property type="entry name" value="Cyt_P450_sf"/>
</dbReference>
<sequence>MLLIVKLILAIVILSVSLFITKVIFPPWSFPKNIPTIPFYVTFMTTFYDLDQEDIYRLYLKDKLEKYGAVKIYFGSRWNILISKPEFLSIIFKKEDIFAKAGNHLKIPYSVLAEYTGENVISAHGKIWKVFRNTVTRGLTVFDSEPLFKNAKIFTSLIYNKLEKATATTTKDTSSSLSSSYINILDGVNITPQANIFMPELIQRLTLANISQIALGFDFGTLSQDNPPLHSQLKQVKAEIFQPLYLNFPFLDLLPIPNRIKARKNVLKFKQNVVNHVEKNLISNYNFEQTQFPSSDLIRAYRNDDITEKQLTDNMMIMLIAGHENPQLLLTTTLYLLAKYHSTWQTKLRAELFATDYYLLFNHDKKVSVLNSLPVLTTFIYESIRMYPPLSQIINRCTTQKCMLGPNIVIPANAYVGYNVYGTGRSPQAWGKDANDFKPERWGETIDDITSTWKHAKNSSIMSAFHGGRRACLGEKLAFLEVKVTLAELLRSFEWELSDDWVEKMTPAGPLCPSNLKLKFKSIYGE</sequence>
<keyword evidence="7" id="KW-0812">Transmembrane</keyword>
<dbReference type="Pfam" id="PF00067">
    <property type="entry name" value="p450"/>
    <property type="match status" value="1"/>
</dbReference>
<dbReference type="InterPro" id="IPR017972">
    <property type="entry name" value="Cyt_P450_CS"/>
</dbReference>
<dbReference type="GO" id="GO:0004497">
    <property type="term" value="F:monooxygenase activity"/>
    <property type="evidence" value="ECO:0007669"/>
    <property type="project" value="UniProtKB-KW"/>
</dbReference>
<keyword evidence="5 6" id="KW-0349">Heme</keyword>
<comment type="cofactor">
    <cofactor evidence="1 5">
        <name>heme</name>
        <dbReference type="ChEBI" id="CHEBI:30413"/>
    </cofactor>
</comment>
<dbReference type="InterPro" id="IPR050121">
    <property type="entry name" value="Cytochrome_P450_monoxygenase"/>
</dbReference>
<keyword evidence="4 5" id="KW-0408">Iron</keyword>
<dbReference type="CDD" id="cd11070">
    <property type="entry name" value="CYP56-like"/>
    <property type="match status" value="1"/>
</dbReference>
<evidence type="ECO:0000256" key="4">
    <source>
        <dbReference type="ARBA" id="ARBA00023004"/>
    </source>
</evidence>
<reference evidence="9" key="1">
    <citation type="submission" date="2018-06" db="EMBL/GenBank/DDBJ databases">
        <authorList>
            <person name="Guldener U."/>
        </authorList>
    </citation>
    <scope>NUCLEOTIDE SEQUENCE [LARGE SCALE GENOMIC DNA]</scope>
    <source>
        <strain evidence="9">UTAD17</strain>
    </source>
</reference>
<comment type="similarity">
    <text evidence="2 6">Belongs to the cytochrome P450 family.</text>
</comment>
<keyword evidence="3 5" id="KW-0479">Metal-binding</keyword>
<keyword evidence="6" id="KW-0503">Monooxygenase</keyword>
<dbReference type="SUPFAM" id="SSF48264">
    <property type="entry name" value="Cytochrome P450"/>
    <property type="match status" value="1"/>
</dbReference>
<protein>
    <submittedName>
        <fullName evidence="8">Related to Cytochrome P450-DIT2</fullName>
    </submittedName>
</protein>
<dbReference type="PRINTS" id="PR00385">
    <property type="entry name" value="P450"/>
</dbReference>
<evidence type="ECO:0000256" key="6">
    <source>
        <dbReference type="RuleBase" id="RU000461"/>
    </source>
</evidence>
<organism evidence="8 9">
    <name type="scientific">Saccharomycodes ludwigii</name>
    <dbReference type="NCBI Taxonomy" id="36035"/>
    <lineage>
        <taxon>Eukaryota</taxon>
        <taxon>Fungi</taxon>
        <taxon>Dikarya</taxon>
        <taxon>Ascomycota</taxon>
        <taxon>Saccharomycotina</taxon>
        <taxon>Saccharomycetes</taxon>
        <taxon>Saccharomycodales</taxon>
        <taxon>Saccharomycodaceae</taxon>
        <taxon>Saccharomycodes</taxon>
    </lineage>
</organism>
<dbReference type="InterPro" id="IPR001128">
    <property type="entry name" value="Cyt_P450"/>
</dbReference>
<dbReference type="Gene3D" id="1.10.630.10">
    <property type="entry name" value="Cytochrome P450"/>
    <property type="match status" value="1"/>
</dbReference>
<feature type="binding site" description="axial binding residue" evidence="5">
    <location>
        <position position="472"/>
    </location>
    <ligand>
        <name>heme</name>
        <dbReference type="ChEBI" id="CHEBI:30413"/>
    </ligand>
    <ligandPart>
        <name>Fe</name>
        <dbReference type="ChEBI" id="CHEBI:18248"/>
    </ligandPart>
</feature>
<dbReference type="PROSITE" id="PS00086">
    <property type="entry name" value="CYTOCHROME_P450"/>
    <property type="match status" value="1"/>
</dbReference>
<dbReference type="PANTHER" id="PTHR24305:SF223">
    <property type="entry name" value="CYTOCHROME P450-DIT2"/>
    <property type="match status" value="1"/>
</dbReference>